<evidence type="ECO:0000313" key="11">
    <source>
        <dbReference type="Proteomes" id="UP000799421"/>
    </source>
</evidence>
<feature type="compositionally biased region" description="Basic and acidic residues" evidence="9">
    <location>
        <begin position="322"/>
        <end position="333"/>
    </location>
</feature>
<evidence type="ECO:0000256" key="5">
    <source>
        <dbReference type="ARBA" id="ARBA00023163"/>
    </source>
</evidence>
<evidence type="ECO:0000256" key="3">
    <source>
        <dbReference type="ARBA" id="ARBA00020634"/>
    </source>
</evidence>
<evidence type="ECO:0000256" key="4">
    <source>
        <dbReference type="ARBA" id="ARBA00023015"/>
    </source>
</evidence>
<dbReference type="Gene3D" id="3.10.450.580">
    <property type="entry name" value="Mediator complex, subunit Med6"/>
    <property type="match status" value="1"/>
</dbReference>
<dbReference type="GO" id="GO:0016592">
    <property type="term" value="C:mediator complex"/>
    <property type="evidence" value="ECO:0007669"/>
    <property type="project" value="InterPro"/>
</dbReference>
<dbReference type="GO" id="GO:0006357">
    <property type="term" value="P:regulation of transcription by RNA polymerase II"/>
    <property type="evidence" value="ECO:0007669"/>
    <property type="project" value="InterPro"/>
</dbReference>
<comment type="function">
    <text evidence="8">Component of the Mediator complex, a coactivator involved in the regulated transcription of nearly all RNA polymerase II-dependent genes. Mediator functions as a bridge to convey information from gene-specific regulatory proteins to the basal RNA polymerase II transcription machinery. Mediator is recruited to promoters by direct interactions with regulatory proteins and serves as a scaffold for the assembly of a functional preinitiation complex with RNA polymerase II and the general transcription factors.</text>
</comment>
<dbReference type="OrthoDB" id="344220at2759"/>
<evidence type="ECO:0000256" key="6">
    <source>
        <dbReference type="ARBA" id="ARBA00023242"/>
    </source>
</evidence>
<keyword evidence="4 8" id="KW-0805">Transcription regulation</keyword>
<evidence type="ECO:0000256" key="9">
    <source>
        <dbReference type="SAM" id="MobiDB-lite"/>
    </source>
</evidence>
<comment type="subunit">
    <text evidence="8">Component of the Mediator complex.</text>
</comment>
<dbReference type="EMBL" id="MU005996">
    <property type="protein sequence ID" value="KAF2859236.1"/>
    <property type="molecule type" value="Genomic_DNA"/>
</dbReference>
<evidence type="ECO:0000313" key="10">
    <source>
        <dbReference type="EMBL" id="KAF2859236.1"/>
    </source>
</evidence>
<name>A0A6A7BV72_9PEZI</name>
<sequence length="386" mass="42157">MSKAPEPDDEIVISRPEVVHWWVTGFPHSHGFPNPSWPSDDRFVHHYLSELQFFDFTTKNGAAFSQATSDLASWNRVHDRDAFEAALRKQVGTEYIIAGAAEPIQVKKTGPGANGTKFIAAGGTPGAPAPTAGVWVIRKQDRIVQDRRPDPDNPFPETDILETYYIVGENVYKAPSVADVVENRMLGVMTSLNAFYTKARSLPRFSPTKGHTYLTDEGKKNGKDGVVDLAGADERSQRSSSVNPLQQDAPAAAAAAAAANDDDEAWQDGLIAQTLRMCGQYEGEYMDENPITGEPWNFKLTSTFNAVKKKRADEAAATAAEALKKQKEKEKAASSRTVLPQPFTSGNATKVKDRQLSKEERRKRRKSRQGTATSTPVSTSASASLG</sequence>
<protein>
    <recommendedName>
        <fullName evidence="3 8">Mediator of RNA polymerase II transcription subunit 6</fullName>
    </recommendedName>
    <alternativeName>
        <fullName evidence="7 8">Mediator complex subunit 6</fullName>
    </alternativeName>
</protein>
<keyword evidence="8" id="KW-0010">Activator</keyword>
<comment type="similarity">
    <text evidence="2 8">Belongs to the Mediator complex subunit 6 family.</text>
</comment>
<evidence type="ECO:0000256" key="7">
    <source>
        <dbReference type="ARBA" id="ARBA00031259"/>
    </source>
</evidence>
<comment type="subcellular location">
    <subcellularLocation>
        <location evidence="1 8">Nucleus</location>
    </subcellularLocation>
</comment>
<organism evidence="10 11">
    <name type="scientific">Piedraia hortae CBS 480.64</name>
    <dbReference type="NCBI Taxonomy" id="1314780"/>
    <lineage>
        <taxon>Eukaryota</taxon>
        <taxon>Fungi</taxon>
        <taxon>Dikarya</taxon>
        <taxon>Ascomycota</taxon>
        <taxon>Pezizomycotina</taxon>
        <taxon>Dothideomycetes</taxon>
        <taxon>Dothideomycetidae</taxon>
        <taxon>Capnodiales</taxon>
        <taxon>Piedraiaceae</taxon>
        <taxon>Piedraia</taxon>
    </lineage>
</organism>
<feature type="compositionally biased region" description="Polar residues" evidence="9">
    <location>
        <begin position="334"/>
        <end position="348"/>
    </location>
</feature>
<evidence type="ECO:0000256" key="2">
    <source>
        <dbReference type="ARBA" id="ARBA00007526"/>
    </source>
</evidence>
<feature type="compositionally biased region" description="Basic and acidic residues" evidence="9">
    <location>
        <begin position="350"/>
        <end position="360"/>
    </location>
</feature>
<feature type="region of interest" description="Disordered" evidence="9">
    <location>
        <begin position="321"/>
        <end position="386"/>
    </location>
</feature>
<keyword evidence="11" id="KW-1185">Reference proteome</keyword>
<proteinExistence type="inferred from homology"/>
<evidence type="ECO:0000256" key="8">
    <source>
        <dbReference type="RuleBase" id="RU364143"/>
    </source>
</evidence>
<gene>
    <name evidence="8" type="primary">MED6</name>
    <name evidence="10" type="ORF">K470DRAFT_259115</name>
</gene>
<keyword evidence="5 8" id="KW-0804">Transcription</keyword>
<accession>A0A6A7BV72</accession>
<evidence type="ECO:0000256" key="1">
    <source>
        <dbReference type="ARBA" id="ARBA00004123"/>
    </source>
</evidence>
<dbReference type="PANTHER" id="PTHR13104">
    <property type="entry name" value="MED-6-RELATED"/>
    <property type="match status" value="1"/>
</dbReference>
<dbReference type="GO" id="GO:0003712">
    <property type="term" value="F:transcription coregulator activity"/>
    <property type="evidence" value="ECO:0007669"/>
    <property type="project" value="InterPro"/>
</dbReference>
<dbReference type="InterPro" id="IPR038566">
    <property type="entry name" value="Mediator_Med6_sf"/>
</dbReference>
<dbReference type="InterPro" id="IPR007018">
    <property type="entry name" value="Mediator_Med6"/>
</dbReference>
<keyword evidence="6 8" id="KW-0539">Nucleus</keyword>
<reference evidence="10" key="1">
    <citation type="journal article" date="2020" name="Stud. Mycol.">
        <title>101 Dothideomycetes genomes: a test case for predicting lifestyles and emergence of pathogens.</title>
        <authorList>
            <person name="Haridas S."/>
            <person name="Albert R."/>
            <person name="Binder M."/>
            <person name="Bloem J."/>
            <person name="Labutti K."/>
            <person name="Salamov A."/>
            <person name="Andreopoulos B."/>
            <person name="Baker S."/>
            <person name="Barry K."/>
            <person name="Bills G."/>
            <person name="Bluhm B."/>
            <person name="Cannon C."/>
            <person name="Castanera R."/>
            <person name="Culley D."/>
            <person name="Daum C."/>
            <person name="Ezra D."/>
            <person name="Gonzalez J."/>
            <person name="Henrissat B."/>
            <person name="Kuo A."/>
            <person name="Liang C."/>
            <person name="Lipzen A."/>
            <person name="Lutzoni F."/>
            <person name="Magnuson J."/>
            <person name="Mondo S."/>
            <person name="Nolan M."/>
            <person name="Ohm R."/>
            <person name="Pangilinan J."/>
            <person name="Park H.-J."/>
            <person name="Ramirez L."/>
            <person name="Alfaro M."/>
            <person name="Sun H."/>
            <person name="Tritt A."/>
            <person name="Yoshinaga Y."/>
            <person name="Zwiers L.-H."/>
            <person name="Turgeon B."/>
            <person name="Goodwin S."/>
            <person name="Spatafora J."/>
            <person name="Crous P."/>
            <person name="Grigoriev I."/>
        </authorList>
    </citation>
    <scope>NUCLEOTIDE SEQUENCE</scope>
    <source>
        <strain evidence="10">CBS 480.64</strain>
    </source>
</reference>
<dbReference type="AlphaFoldDB" id="A0A6A7BV72"/>
<dbReference type="Pfam" id="PF04934">
    <property type="entry name" value="Med6"/>
    <property type="match status" value="1"/>
</dbReference>
<feature type="compositionally biased region" description="Low complexity" evidence="9">
    <location>
        <begin position="371"/>
        <end position="386"/>
    </location>
</feature>
<dbReference type="Proteomes" id="UP000799421">
    <property type="component" value="Unassembled WGS sequence"/>
</dbReference>